<proteinExistence type="predicted"/>
<evidence type="ECO:0000313" key="2">
    <source>
        <dbReference type="Proteomes" id="UP000749646"/>
    </source>
</evidence>
<protein>
    <submittedName>
        <fullName evidence="1">Uncharacterized protein</fullName>
    </submittedName>
</protein>
<dbReference type="EMBL" id="JAAAHW010010712">
    <property type="protein sequence ID" value="KAF9923369.1"/>
    <property type="molecule type" value="Genomic_DNA"/>
</dbReference>
<sequence length="61" mass="6547">VASVRVGAAALTVEVVETGFVDAVRSSLATPFTRISYDFALDVNMRHTVLEVVGRERPSSP</sequence>
<dbReference type="AlphaFoldDB" id="A0A9P6LRN8"/>
<feature type="non-terminal residue" evidence="1">
    <location>
        <position position="1"/>
    </location>
</feature>
<name>A0A9P6LRN8_9FUNG</name>
<dbReference type="Proteomes" id="UP000749646">
    <property type="component" value="Unassembled WGS sequence"/>
</dbReference>
<organism evidence="1 2">
    <name type="scientific">Modicella reniformis</name>
    <dbReference type="NCBI Taxonomy" id="1440133"/>
    <lineage>
        <taxon>Eukaryota</taxon>
        <taxon>Fungi</taxon>
        <taxon>Fungi incertae sedis</taxon>
        <taxon>Mucoromycota</taxon>
        <taxon>Mortierellomycotina</taxon>
        <taxon>Mortierellomycetes</taxon>
        <taxon>Mortierellales</taxon>
        <taxon>Mortierellaceae</taxon>
        <taxon>Modicella</taxon>
    </lineage>
</organism>
<evidence type="ECO:0000313" key="1">
    <source>
        <dbReference type="EMBL" id="KAF9923369.1"/>
    </source>
</evidence>
<reference evidence="1" key="1">
    <citation type="journal article" date="2020" name="Fungal Divers.">
        <title>Resolving the Mortierellaceae phylogeny through synthesis of multi-gene phylogenetics and phylogenomics.</title>
        <authorList>
            <person name="Vandepol N."/>
            <person name="Liber J."/>
            <person name="Desiro A."/>
            <person name="Na H."/>
            <person name="Kennedy M."/>
            <person name="Barry K."/>
            <person name="Grigoriev I.V."/>
            <person name="Miller A.N."/>
            <person name="O'Donnell K."/>
            <person name="Stajich J.E."/>
            <person name="Bonito G."/>
        </authorList>
    </citation>
    <scope>NUCLEOTIDE SEQUENCE</scope>
    <source>
        <strain evidence="1">MES-2147</strain>
    </source>
</reference>
<gene>
    <name evidence="1" type="ORF">BGZ65_008924</name>
</gene>
<keyword evidence="2" id="KW-1185">Reference proteome</keyword>
<accession>A0A9P6LRN8</accession>
<comment type="caution">
    <text evidence="1">The sequence shown here is derived from an EMBL/GenBank/DDBJ whole genome shotgun (WGS) entry which is preliminary data.</text>
</comment>